<proteinExistence type="predicted"/>
<dbReference type="EMBL" id="CP070969">
    <property type="protein sequence ID" value="QSF43515.1"/>
    <property type="molecule type" value="Genomic_DNA"/>
</dbReference>
<evidence type="ECO:0000259" key="1">
    <source>
        <dbReference type="Pfam" id="PF18847"/>
    </source>
</evidence>
<evidence type="ECO:0000313" key="2">
    <source>
        <dbReference type="EMBL" id="QSF43515.1"/>
    </source>
</evidence>
<reference evidence="2 3" key="1">
    <citation type="submission" date="2021-02" db="EMBL/GenBank/DDBJ databases">
        <title>Paenibacillus tianjinensis sp. nov.</title>
        <authorList>
            <person name="Liu H."/>
        </authorList>
    </citation>
    <scope>NUCLEOTIDE SEQUENCE [LARGE SCALE GENOMIC DNA]</scope>
    <source>
        <strain evidence="2 3">TB2019</strain>
    </source>
</reference>
<keyword evidence="3" id="KW-1185">Reference proteome</keyword>
<sequence length="317" mass="35406">MTKVSSVSAELKKELKSTFPGVKFSVRSSSYSTGSSISVEWNNLPTVAAVEAITNKYSHINRCEVTHEILSGGNTYISTFVDYTPEFIEQVEALMSEASKEIKGSRFYNSSFSKVVDQIWKEQNAPVTPATEEVITESAVNEIPDQTEAAEEPTNSNATLMGQINTIQGVSTKETNMFNLHELHIDGVHVGYTRLTNNKIEILSHINYAVSTAKQIFVTFDELHNVIDQYRKKGIIYYNLAHKPSHSVTPNTIHIPELGHFSGSWVVSGVKDGSVIGEFYERSNIEKFNPEACLIETALQYLQRINKSIKEWSSISI</sequence>
<dbReference type="RefSeq" id="WP_206101148.1">
    <property type="nucleotide sequence ID" value="NZ_CP070969.1"/>
</dbReference>
<dbReference type="Proteomes" id="UP000663452">
    <property type="component" value="Chromosome"/>
</dbReference>
<gene>
    <name evidence="2" type="ORF">JRJ22_19830</name>
</gene>
<dbReference type="Pfam" id="PF18847">
    <property type="entry name" value="LPD29"/>
    <property type="match status" value="1"/>
</dbReference>
<feature type="domain" description="Large polyvalent protein associated" evidence="1">
    <location>
        <begin position="8"/>
        <end position="59"/>
    </location>
</feature>
<organism evidence="2 3">
    <name type="scientific">Paenibacillus tianjinensis</name>
    <dbReference type="NCBI Taxonomy" id="2810347"/>
    <lineage>
        <taxon>Bacteria</taxon>
        <taxon>Bacillati</taxon>
        <taxon>Bacillota</taxon>
        <taxon>Bacilli</taxon>
        <taxon>Bacillales</taxon>
        <taxon>Paenibacillaceae</taxon>
        <taxon>Paenibacillus</taxon>
    </lineage>
</organism>
<dbReference type="InterPro" id="IPR041311">
    <property type="entry name" value="LPD29"/>
</dbReference>
<accession>A0ABX7L5W0</accession>
<evidence type="ECO:0000313" key="3">
    <source>
        <dbReference type="Proteomes" id="UP000663452"/>
    </source>
</evidence>
<protein>
    <recommendedName>
        <fullName evidence="1">Large polyvalent protein associated domain-containing protein</fullName>
    </recommendedName>
</protein>
<name>A0ABX7L5W0_9BACL</name>